<gene>
    <name evidence="2" type="ORF">N478_08430</name>
</gene>
<sequence>MVSRIILITLLLMAGQVSTSKASIDPEVLSNSTVRVIVKKPHGEMSVATGFIWLKPDWVVTALHVLDPEPKSKVIIDYGKKKRLAKVYRVLPKADLVLLEVSRPVIGWQPIKQFKSNKPKYRASVTALGFHHGALAMSTRELLKGYAKPEILKQFLPPYAVKMLSKTKSPHIELPIYYLDGSLLPGFSGAPIFDSEGALIGIGNGGLENGAANVSWVIPANHLDSLIASEHKTIPAALRESSSLFTLDKINAQAKARQKTGWQAPWQGVINSAVATTKSVENTTFVPAIPIPTRVNYQNFQFVKVKTRSLEQLKHSSANPEEIMQVVTLFRSIFGDIELDFATQAFDVYSDAYYGLNIVIPTGTELYTDDDGYLLAKSEQLCQLCFFELQYHARDLNKTQKQHIEQDAMTFLFHKLDEHWHELNEEGVYEEYKDFRQLLEFGGRRYVANGLFANFNEPMILRHEVNYVSIATNRESWLQAQAINGQFNDDYMSQLLKNPKLNCKLISLTSEQISLCLSLETAFSLLASVHLTGFSNRFNNL</sequence>
<dbReference type="InterPro" id="IPR043504">
    <property type="entry name" value="Peptidase_S1_PA_chymotrypsin"/>
</dbReference>
<name>A0A167IN11_9GAMM</name>
<comment type="caution">
    <text evidence="2">The sequence shown here is derived from an EMBL/GenBank/DDBJ whole genome shotgun (WGS) entry which is preliminary data.</text>
</comment>
<feature type="chain" id="PRO_5007888308" description="Serine protease" evidence="1">
    <location>
        <begin position="23"/>
        <end position="541"/>
    </location>
</feature>
<feature type="signal peptide" evidence="1">
    <location>
        <begin position="1"/>
        <end position="22"/>
    </location>
</feature>
<dbReference type="Proteomes" id="UP000076661">
    <property type="component" value="Unassembled WGS sequence"/>
</dbReference>
<dbReference type="EMBL" id="AUXX01000067">
    <property type="protein sequence ID" value="KZN59735.1"/>
    <property type="molecule type" value="Genomic_DNA"/>
</dbReference>
<evidence type="ECO:0000313" key="2">
    <source>
        <dbReference type="EMBL" id="KZN59735.1"/>
    </source>
</evidence>
<dbReference type="PANTHER" id="PTHR43019">
    <property type="entry name" value="SERINE ENDOPROTEASE DEGS"/>
    <property type="match status" value="1"/>
</dbReference>
<dbReference type="InterPro" id="IPR009003">
    <property type="entry name" value="Peptidase_S1_PA"/>
</dbReference>
<dbReference type="Gene3D" id="2.40.10.10">
    <property type="entry name" value="Trypsin-like serine proteases"/>
    <property type="match status" value="2"/>
</dbReference>
<accession>A0A167IN11</accession>
<dbReference type="SUPFAM" id="SSF50494">
    <property type="entry name" value="Trypsin-like serine proteases"/>
    <property type="match status" value="1"/>
</dbReference>
<dbReference type="RefSeq" id="WP_063383138.1">
    <property type="nucleotide sequence ID" value="NZ_AUXX01000067.1"/>
</dbReference>
<dbReference type="PATRIC" id="fig|1365257.3.peg.5104"/>
<reference evidence="2 3" key="1">
    <citation type="submission" date="2013-07" db="EMBL/GenBank/DDBJ databases">
        <title>Comparative Genomic and Metabolomic Analysis of Twelve Strains of Pseudoalteromonas luteoviolacea.</title>
        <authorList>
            <person name="Vynne N.G."/>
            <person name="Mansson M."/>
            <person name="Gram L."/>
        </authorList>
    </citation>
    <scope>NUCLEOTIDE SEQUENCE [LARGE SCALE GENOMIC DNA]</scope>
    <source>
        <strain evidence="2 3">S4060-1</strain>
    </source>
</reference>
<organism evidence="2 3">
    <name type="scientific">Pseudoalteromonas luteoviolacea S4060-1</name>
    <dbReference type="NCBI Taxonomy" id="1365257"/>
    <lineage>
        <taxon>Bacteria</taxon>
        <taxon>Pseudomonadati</taxon>
        <taxon>Pseudomonadota</taxon>
        <taxon>Gammaproteobacteria</taxon>
        <taxon>Alteromonadales</taxon>
        <taxon>Pseudoalteromonadaceae</taxon>
        <taxon>Pseudoalteromonas</taxon>
    </lineage>
</organism>
<dbReference type="AlphaFoldDB" id="A0A167IN11"/>
<evidence type="ECO:0008006" key="4">
    <source>
        <dbReference type="Google" id="ProtNLM"/>
    </source>
</evidence>
<evidence type="ECO:0000256" key="1">
    <source>
        <dbReference type="SAM" id="SignalP"/>
    </source>
</evidence>
<keyword evidence="1" id="KW-0732">Signal</keyword>
<protein>
    <recommendedName>
        <fullName evidence="4">Serine protease</fullName>
    </recommendedName>
</protein>
<evidence type="ECO:0000313" key="3">
    <source>
        <dbReference type="Proteomes" id="UP000076661"/>
    </source>
</evidence>
<dbReference type="PANTHER" id="PTHR43019:SF23">
    <property type="entry name" value="PROTEASE DO-LIKE 5, CHLOROPLASTIC"/>
    <property type="match status" value="1"/>
</dbReference>
<dbReference type="Pfam" id="PF13365">
    <property type="entry name" value="Trypsin_2"/>
    <property type="match status" value="1"/>
</dbReference>
<proteinExistence type="predicted"/>